<sequence>MLPFHKLFSKTLSLGNMRSFSNGILILRAAQLPGAMALAKRSYTQKATETVSRRISPMQSMREFFSHPMTWDRNNGYLNVLLCLAIFGFCFFTSCPPTEQKRSLDIPSKK</sequence>
<protein>
    <submittedName>
        <fullName evidence="2">Uncharacterized protein LOC115634123</fullName>
    </submittedName>
</protein>
<gene>
    <name evidence="2" type="primary">LOC115634123</name>
</gene>
<dbReference type="OrthoDB" id="7831973at2759"/>
<dbReference type="Proteomes" id="UP000504634">
    <property type="component" value="Unplaced"/>
</dbReference>
<reference evidence="2" key="1">
    <citation type="submission" date="2025-08" db="UniProtKB">
        <authorList>
            <consortium name="RefSeq"/>
        </authorList>
    </citation>
    <scope>IDENTIFICATION</scope>
    <source>
        <strain evidence="2">11010-0011.00</strain>
        <tissue evidence="2">Whole body</tissue>
    </source>
</reference>
<dbReference type="RefSeq" id="XP_030387553.1">
    <property type="nucleotide sequence ID" value="XM_030531693.1"/>
</dbReference>
<evidence type="ECO:0000313" key="2">
    <source>
        <dbReference type="RefSeq" id="XP_030387553.1"/>
    </source>
</evidence>
<organism evidence="1 2">
    <name type="scientific">Drosophila lebanonensis</name>
    <name type="common">Fruit fly</name>
    <name type="synonym">Scaptodrosophila lebanonensis</name>
    <dbReference type="NCBI Taxonomy" id="7225"/>
    <lineage>
        <taxon>Eukaryota</taxon>
        <taxon>Metazoa</taxon>
        <taxon>Ecdysozoa</taxon>
        <taxon>Arthropoda</taxon>
        <taxon>Hexapoda</taxon>
        <taxon>Insecta</taxon>
        <taxon>Pterygota</taxon>
        <taxon>Neoptera</taxon>
        <taxon>Endopterygota</taxon>
        <taxon>Diptera</taxon>
        <taxon>Brachycera</taxon>
        <taxon>Muscomorpha</taxon>
        <taxon>Ephydroidea</taxon>
        <taxon>Drosophilidae</taxon>
        <taxon>Scaptodrosophila</taxon>
    </lineage>
</organism>
<evidence type="ECO:0000313" key="1">
    <source>
        <dbReference type="Proteomes" id="UP000504634"/>
    </source>
</evidence>
<keyword evidence="1" id="KW-1185">Reference proteome</keyword>
<accession>A0A6J2UJ75</accession>
<proteinExistence type="predicted"/>
<dbReference type="GeneID" id="115634123"/>
<dbReference type="AlphaFoldDB" id="A0A6J2UJ75"/>
<name>A0A6J2UJ75_DROLE</name>